<dbReference type="STRING" id="199441.BkAM31D_10755"/>
<evidence type="ECO:0000313" key="3">
    <source>
        <dbReference type="Proteomes" id="UP000193006"/>
    </source>
</evidence>
<dbReference type="EMBL" id="CP020814">
    <property type="protein sequence ID" value="ARK30266.1"/>
    <property type="molecule type" value="Genomic_DNA"/>
</dbReference>
<gene>
    <name evidence="2" type="ORF">BkAM31D_10755</name>
</gene>
<dbReference type="AlphaFoldDB" id="A0A1X9MA34"/>
<dbReference type="KEGG" id="bkw:BkAM31D_10755"/>
<dbReference type="Pfam" id="PF14493">
    <property type="entry name" value="HTH_40"/>
    <property type="match status" value="1"/>
</dbReference>
<feature type="domain" description="Helicase Helix-turn-helix" evidence="1">
    <location>
        <begin position="255"/>
        <end position="343"/>
    </location>
</feature>
<evidence type="ECO:0000313" key="2">
    <source>
        <dbReference type="EMBL" id="ARK30266.1"/>
    </source>
</evidence>
<sequence>MKMRLNIIVTILHAFNGERSIYGAFHLLKGKRSAQTIQDGAFFGLMSYFGLYPTLSRQQLEDDVKQLIKTGIVEVVESERVNVTTKGKDQLDQFHKKYAFLTDLQGWRYHSYSEEVWLRLCLFIQTLLNISSKNSKFFPITHRVPIQLWVKRNLPHPNERNQTIQSLYEELSIFLSNCSEAQAMIFTHQLSGYKKVGLIHSQIAESMMLSEEEVELCHKASVHRLITEVTENPLQFKQLARFIQDQQQSVILTESAKHTYSLLKKGMSAEAICEKRKLKKSTIEDHIVEIAIQDQQFSIREFVPTETEQAILQLSSQMQTTRLRELKEHLAIEVSYFMIRLVLARKKGNYGA</sequence>
<accession>A0A1X9MA34</accession>
<protein>
    <recommendedName>
        <fullName evidence="1">Helicase Helix-turn-helix domain-containing protein</fullName>
    </recommendedName>
</protein>
<dbReference type="Proteomes" id="UP000193006">
    <property type="component" value="Chromosome"/>
</dbReference>
<dbReference type="InterPro" id="IPR008308">
    <property type="entry name" value="YpbB-like"/>
</dbReference>
<name>A0A1X9MA34_9BACI</name>
<proteinExistence type="predicted"/>
<dbReference type="PIRSF" id="PIRSF021350">
    <property type="entry name" value="UCP021350"/>
    <property type="match status" value="1"/>
</dbReference>
<keyword evidence="3" id="KW-1185">Reference proteome</keyword>
<reference evidence="2 3" key="1">
    <citation type="submission" date="2017-04" db="EMBL/GenBank/DDBJ databases">
        <title>Bacillus krulwichiae AM31D Genome sequencing and assembly.</title>
        <authorList>
            <person name="Krulwich T.A."/>
            <person name="Anastor L."/>
            <person name="Ehrlich R."/>
            <person name="Ehrlich G.D."/>
            <person name="Janto B."/>
        </authorList>
    </citation>
    <scope>NUCLEOTIDE SEQUENCE [LARGE SCALE GENOMIC DNA]</scope>
    <source>
        <strain evidence="2 3">AM31D</strain>
    </source>
</reference>
<dbReference type="InterPro" id="IPR029491">
    <property type="entry name" value="Helicase_HTH"/>
</dbReference>
<organism evidence="2 3">
    <name type="scientific">Halalkalibacter krulwichiae</name>
    <dbReference type="NCBI Taxonomy" id="199441"/>
    <lineage>
        <taxon>Bacteria</taxon>
        <taxon>Bacillati</taxon>
        <taxon>Bacillota</taxon>
        <taxon>Bacilli</taxon>
        <taxon>Bacillales</taxon>
        <taxon>Bacillaceae</taxon>
        <taxon>Halalkalibacter</taxon>
    </lineage>
</organism>
<dbReference type="RefSeq" id="WP_066151582.1">
    <property type="nucleotide sequence ID" value="NZ_CP020814.1"/>
</dbReference>
<evidence type="ECO:0000259" key="1">
    <source>
        <dbReference type="Pfam" id="PF14493"/>
    </source>
</evidence>